<protein>
    <submittedName>
        <fullName evidence="2">Uncharacterized protein</fullName>
    </submittedName>
</protein>
<sequence length="147" mass="15883">MQPHRWKEAAIVLECIQAVDVEGVVDLEGYSWLLFDNACSHQLFRFSSNSIFHALSFNKSKCSARLKIWVGLIVISSPVIPDAESTPESICSARLTGPVTVSSPGIPSLLTMLLVIFCSSSSSFCLSVAVMLPLATMSDSTREAVST</sequence>
<keyword evidence="1" id="KW-0472">Membrane</keyword>
<proteinExistence type="predicted"/>
<feature type="transmembrane region" description="Helical" evidence="1">
    <location>
        <begin position="109"/>
        <end position="132"/>
    </location>
</feature>
<gene>
    <name evidence="2" type="ORF">BO97DRAFT_93947</name>
</gene>
<reference evidence="2 3" key="1">
    <citation type="submission" date="2018-02" db="EMBL/GenBank/DDBJ databases">
        <title>The genomes of Aspergillus section Nigri reveals drivers in fungal speciation.</title>
        <authorList>
            <consortium name="DOE Joint Genome Institute"/>
            <person name="Vesth T.C."/>
            <person name="Nybo J."/>
            <person name="Theobald S."/>
            <person name="Brandl J."/>
            <person name="Frisvad J.C."/>
            <person name="Nielsen K.F."/>
            <person name="Lyhne E.K."/>
            <person name="Kogle M.E."/>
            <person name="Kuo A."/>
            <person name="Riley R."/>
            <person name="Clum A."/>
            <person name="Nolan M."/>
            <person name="Lipzen A."/>
            <person name="Salamov A."/>
            <person name="Henrissat B."/>
            <person name="Wiebenga A."/>
            <person name="De vries R.P."/>
            <person name="Grigoriev I.V."/>
            <person name="Mortensen U.H."/>
            <person name="Andersen M.R."/>
            <person name="Baker S.E."/>
        </authorList>
    </citation>
    <scope>NUCLEOTIDE SEQUENCE [LARGE SCALE GENOMIC DNA]</scope>
    <source>
        <strain evidence="2 3">CBS 101889</strain>
    </source>
</reference>
<evidence type="ECO:0000313" key="2">
    <source>
        <dbReference type="EMBL" id="RAL11746.1"/>
    </source>
</evidence>
<accession>A0A395HW45</accession>
<keyword evidence="1" id="KW-0812">Transmembrane</keyword>
<evidence type="ECO:0000313" key="3">
    <source>
        <dbReference type="Proteomes" id="UP000248961"/>
    </source>
</evidence>
<dbReference type="VEuPathDB" id="FungiDB:BO97DRAFT_93947"/>
<evidence type="ECO:0000256" key="1">
    <source>
        <dbReference type="SAM" id="Phobius"/>
    </source>
</evidence>
<dbReference type="Proteomes" id="UP000248961">
    <property type="component" value="Unassembled WGS sequence"/>
</dbReference>
<dbReference type="EMBL" id="KZ824287">
    <property type="protein sequence ID" value="RAL11746.1"/>
    <property type="molecule type" value="Genomic_DNA"/>
</dbReference>
<keyword evidence="3" id="KW-1185">Reference proteome</keyword>
<organism evidence="2 3">
    <name type="scientific">Aspergillus homomorphus (strain CBS 101889)</name>
    <dbReference type="NCBI Taxonomy" id="1450537"/>
    <lineage>
        <taxon>Eukaryota</taxon>
        <taxon>Fungi</taxon>
        <taxon>Dikarya</taxon>
        <taxon>Ascomycota</taxon>
        <taxon>Pezizomycotina</taxon>
        <taxon>Eurotiomycetes</taxon>
        <taxon>Eurotiomycetidae</taxon>
        <taxon>Eurotiales</taxon>
        <taxon>Aspergillaceae</taxon>
        <taxon>Aspergillus</taxon>
        <taxon>Aspergillus subgen. Circumdati</taxon>
    </lineage>
</organism>
<dbReference type="GeneID" id="37205443"/>
<keyword evidence="1" id="KW-1133">Transmembrane helix</keyword>
<name>A0A395HW45_ASPHC</name>
<dbReference type="RefSeq" id="XP_025550900.1">
    <property type="nucleotide sequence ID" value="XM_025701154.1"/>
</dbReference>
<dbReference type="AlphaFoldDB" id="A0A395HW45"/>